<organism evidence="1">
    <name type="scientific">marine sediment metagenome</name>
    <dbReference type="NCBI Taxonomy" id="412755"/>
    <lineage>
        <taxon>unclassified sequences</taxon>
        <taxon>metagenomes</taxon>
        <taxon>ecological metagenomes</taxon>
    </lineage>
</organism>
<reference evidence="1" key="1">
    <citation type="journal article" date="2014" name="Front. Microbiol.">
        <title>High frequency of phylogenetically diverse reductive dehalogenase-homologous genes in deep subseafloor sedimentary metagenomes.</title>
        <authorList>
            <person name="Kawai M."/>
            <person name="Futagami T."/>
            <person name="Toyoda A."/>
            <person name="Takaki Y."/>
            <person name="Nishi S."/>
            <person name="Hori S."/>
            <person name="Arai W."/>
            <person name="Tsubouchi T."/>
            <person name="Morono Y."/>
            <person name="Uchiyama I."/>
            <person name="Ito T."/>
            <person name="Fujiyama A."/>
            <person name="Inagaki F."/>
            <person name="Takami H."/>
        </authorList>
    </citation>
    <scope>NUCLEOTIDE SEQUENCE</scope>
    <source>
        <strain evidence="1">Expedition CK06-06</strain>
    </source>
</reference>
<evidence type="ECO:0000313" key="1">
    <source>
        <dbReference type="EMBL" id="GAF89481.1"/>
    </source>
</evidence>
<protein>
    <submittedName>
        <fullName evidence="1">Uncharacterized protein</fullName>
    </submittedName>
</protein>
<dbReference type="AlphaFoldDB" id="X0TQK5"/>
<gene>
    <name evidence="1" type="ORF">S01H1_25414</name>
</gene>
<sequence length="177" mass="20346">MPDDIFRPADDIWMDTPDDEWIVFNETFESVGYDEYWSEGETVEDGTILDEDYATSSVTGAPAWWGSKCLRVVTGGNNAYVQHIFDADFSKAYIRVEVIVDSGSSMAFGNYGDLFRLDNRDQNPIFMVYYQNTLGPDPGTETLQFSIWEDDIEKTFIIANPILKDTPYRIELKWDQD</sequence>
<comment type="caution">
    <text evidence="1">The sequence shown here is derived from an EMBL/GenBank/DDBJ whole genome shotgun (WGS) entry which is preliminary data.</text>
</comment>
<feature type="non-terminal residue" evidence="1">
    <location>
        <position position="177"/>
    </location>
</feature>
<dbReference type="EMBL" id="BARS01015351">
    <property type="protein sequence ID" value="GAF89481.1"/>
    <property type="molecule type" value="Genomic_DNA"/>
</dbReference>
<proteinExistence type="predicted"/>
<accession>X0TQK5</accession>
<name>X0TQK5_9ZZZZ</name>